<dbReference type="PANTHER" id="PTHR43752">
    <property type="entry name" value="BNR/ASP-BOX REPEAT FAMILY PROTEIN"/>
    <property type="match status" value="1"/>
</dbReference>
<proteinExistence type="predicted"/>
<dbReference type="CDD" id="cd15482">
    <property type="entry name" value="Sialidase_non-viral"/>
    <property type="match status" value="1"/>
</dbReference>
<dbReference type="Pfam" id="PF13088">
    <property type="entry name" value="BNR_2"/>
    <property type="match status" value="1"/>
</dbReference>
<dbReference type="InterPro" id="IPR011040">
    <property type="entry name" value="Sialidase"/>
</dbReference>
<accession>A0A921GH90</accession>
<dbReference type="Gene3D" id="2.120.10.10">
    <property type="match status" value="1"/>
</dbReference>
<feature type="region of interest" description="Disordered" evidence="1">
    <location>
        <begin position="373"/>
        <end position="395"/>
    </location>
</feature>
<dbReference type="Proteomes" id="UP000697330">
    <property type="component" value="Unassembled WGS sequence"/>
</dbReference>
<dbReference type="SUPFAM" id="SSF50939">
    <property type="entry name" value="Sialidases"/>
    <property type="match status" value="1"/>
</dbReference>
<feature type="domain" description="Sialidase" evidence="2">
    <location>
        <begin position="47"/>
        <end position="347"/>
    </location>
</feature>
<dbReference type="AlphaFoldDB" id="A0A921GH90"/>
<reference evidence="3" key="1">
    <citation type="journal article" date="2021" name="PeerJ">
        <title>Extensive microbial diversity within the chicken gut microbiome revealed by metagenomics and culture.</title>
        <authorList>
            <person name="Gilroy R."/>
            <person name="Ravi A."/>
            <person name="Getino M."/>
            <person name="Pursley I."/>
            <person name="Horton D.L."/>
            <person name="Alikhan N.F."/>
            <person name="Baker D."/>
            <person name="Gharbi K."/>
            <person name="Hall N."/>
            <person name="Watson M."/>
            <person name="Adriaenssens E.M."/>
            <person name="Foster-Nyarko E."/>
            <person name="Jarju S."/>
            <person name="Secka A."/>
            <person name="Antonio M."/>
            <person name="Oren A."/>
            <person name="Chaudhuri R.R."/>
            <person name="La Ragione R."/>
            <person name="Hildebrand F."/>
            <person name="Pallen M.J."/>
        </authorList>
    </citation>
    <scope>NUCLEOTIDE SEQUENCE</scope>
    <source>
        <strain evidence="3">CHK124-7917</strain>
    </source>
</reference>
<gene>
    <name evidence="3" type="ORF">K8U72_08915</name>
</gene>
<evidence type="ECO:0000313" key="4">
    <source>
        <dbReference type="Proteomes" id="UP000697330"/>
    </source>
</evidence>
<sequence length="395" mass="43094">MEFKTLPGLTPDGQIYFDEEMAFLEAMLPPGPWATAHGPGLVETPAGTLLCCWFAGTFEGDTDVNIVVSRLEKGSDQWGEPAMISTDNEFSNQNPSLFLAPKNEIWCLYTSQRGREPGKDNMQYTSVIKRQISRDDGRTWSAPEIVLPEEGTFARQPIQVLSNGRWIYGLWLCSDGASGLAGDPSAFAVSDDAGATWRRVDVPASSGRVHPSVVELEDGHLVAFMRSREADWIYRSESADYGDTWSAPEPTPLPNNNSGIAVAKLASGRIAIAYNHNSAPGTYGKTGAWPALRNPVSLALSEDGGLTFPLIRNVERGEGYVGEENKFNNRQYEYPCIMQASDGMIHVAYAYQTRRGVKWVTLSEEDVMGRVRGAGTYNPTSGEGARRGEAGGATH</sequence>
<evidence type="ECO:0000313" key="3">
    <source>
        <dbReference type="EMBL" id="HJF45884.1"/>
    </source>
</evidence>
<evidence type="ECO:0000256" key="1">
    <source>
        <dbReference type="SAM" id="MobiDB-lite"/>
    </source>
</evidence>
<dbReference type="PANTHER" id="PTHR43752:SF2">
    <property type="entry name" value="BNR_ASP-BOX REPEAT FAMILY PROTEIN"/>
    <property type="match status" value="1"/>
</dbReference>
<comment type="caution">
    <text evidence="3">The sequence shown here is derived from an EMBL/GenBank/DDBJ whole genome shotgun (WGS) entry which is preliminary data.</text>
</comment>
<dbReference type="InterPro" id="IPR036278">
    <property type="entry name" value="Sialidase_sf"/>
</dbReference>
<protein>
    <submittedName>
        <fullName evidence="3">Exo-alpha-sialidase</fullName>
    </submittedName>
</protein>
<organism evidence="3 4">
    <name type="scientific">Thermophilibacter provencensis</name>
    <dbReference type="NCBI Taxonomy" id="1852386"/>
    <lineage>
        <taxon>Bacteria</taxon>
        <taxon>Bacillati</taxon>
        <taxon>Actinomycetota</taxon>
        <taxon>Coriobacteriia</taxon>
        <taxon>Coriobacteriales</taxon>
        <taxon>Atopobiaceae</taxon>
        <taxon>Thermophilibacter</taxon>
    </lineage>
</organism>
<evidence type="ECO:0000259" key="2">
    <source>
        <dbReference type="Pfam" id="PF13088"/>
    </source>
</evidence>
<reference evidence="3" key="2">
    <citation type="submission" date="2021-09" db="EMBL/GenBank/DDBJ databases">
        <authorList>
            <person name="Gilroy R."/>
        </authorList>
    </citation>
    <scope>NUCLEOTIDE SEQUENCE</scope>
    <source>
        <strain evidence="3">CHK124-7917</strain>
    </source>
</reference>
<name>A0A921GH90_9ACTN</name>
<dbReference type="EMBL" id="DYWQ01000137">
    <property type="protein sequence ID" value="HJF45884.1"/>
    <property type="molecule type" value="Genomic_DNA"/>
</dbReference>
<dbReference type="RefSeq" id="WP_274959546.1">
    <property type="nucleotide sequence ID" value="NZ_DYWQ01000137.1"/>
</dbReference>